<reference evidence="9" key="1">
    <citation type="submission" date="2023-02" db="EMBL/GenBank/DDBJ databases">
        <title>Genome sequence of Hyphococcus flavus.</title>
        <authorList>
            <person name="Rong J.-C."/>
            <person name="Zhao Q."/>
            <person name="Yi M."/>
            <person name="Wu J.-Y."/>
        </authorList>
    </citation>
    <scope>NUCLEOTIDE SEQUENCE</scope>
    <source>
        <strain evidence="9">MCCC 1K03223</strain>
    </source>
</reference>
<sequence length="375" mass="39973">MMETTLTEPFILAAAVSLTIAVAFCTSLFASQSRRFLDQPNERSSHSLATPRTGGLAIIGGWLTGLFILGAFSSDLDFARKAGWLALFAGLALGLGLADDKFNLSPSWKFAGQVLIAAGFAAVFGPFELFPAPVVGDLRLPVFWGVMITVIWVVGFMNVFNFMDGANGLASGAAVVGLVWIAVIAAGAGAGIIFAPAFLLAVAVLGFLPLNIRRGKIFMGDNGSQSVGFLISAIAVAGVNLSDGRMSALIAPVIFMPFIFDVSWTLVSRFIRKQNIFEAHREHLYQLLMRNGASHVEVAVIYMTLIGLCAAAALLMLALPYSLQWLVPSALAASFILGASVVYSRAYRDGLLSTVRAQKPLDEPQIKQKPLRAAE</sequence>
<evidence type="ECO:0000256" key="5">
    <source>
        <dbReference type="ARBA" id="ARBA00022989"/>
    </source>
</evidence>
<dbReference type="InterPro" id="IPR000715">
    <property type="entry name" value="Glycosyl_transferase_4"/>
</dbReference>
<dbReference type="GO" id="GO:0009103">
    <property type="term" value="P:lipopolysaccharide biosynthetic process"/>
    <property type="evidence" value="ECO:0007669"/>
    <property type="project" value="TreeGrafter"/>
</dbReference>
<comment type="cofactor">
    <cofactor evidence="7">
        <name>Mg(2+)</name>
        <dbReference type="ChEBI" id="CHEBI:18420"/>
    </cofactor>
</comment>
<feature type="binding site" evidence="7">
    <location>
        <position position="221"/>
    </location>
    <ligand>
        <name>Mg(2+)</name>
        <dbReference type="ChEBI" id="CHEBI:18420"/>
    </ligand>
</feature>
<evidence type="ECO:0000256" key="1">
    <source>
        <dbReference type="ARBA" id="ARBA00004651"/>
    </source>
</evidence>
<keyword evidence="4 8" id="KW-0812">Transmembrane</keyword>
<keyword evidence="2" id="KW-1003">Cell membrane</keyword>
<dbReference type="GO" id="GO:0044038">
    <property type="term" value="P:cell wall macromolecule biosynthetic process"/>
    <property type="evidence" value="ECO:0007669"/>
    <property type="project" value="TreeGrafter"/>
</dbReference>
<feature type="transmembrane region" description="Helical" evidence="8">
    <location>
        <begin position="299"/>
        <end position="319"/>
    </location>
</feature>
<keyword evidence="7" id="KW-0460">Magnesium</keyword>
<evidence type="ECO:0000256" key="3">
    <source>
        <dbReference type="ARBA" id="ARBA00022679"/>
    </source>
</evidence>
<evidence type="ECO:0000256" key="7">
    <source>
        <dbReference type="PIRSR" id="PIRSR600715-1"/>
    </source>
</evidence>
<evidence type="ECO:0000256" key="4">
    <source>
        <dbReference type="ARBA" id="ARBA00022692"/>
    </source>
</evidence>
<feature type="transmembrane region" description="Helical" evidence="8">
    <location>
        <begin position="110"/>
        <end position="130"/>
    </location>
</feature>
<accession>A0AAE9ZEL1</accession>
<feature type="transmembrane region" description="Helical" evidence="8">
    <location>
        <begin position="142"/>
        <end position="160"/>
    </location>
</feature>
<gene>
    <name evidence="9" type="ORF">PUV54_08375</name>
</gene>
<evidence type="ECO:0000313" key="9">
    <source>
        <dbReference type="EMBL" id="WDI33211.1"/>
    </source>
</evidence>
<evidence type="ECO:0000256" key="2">
    <source>
        <dbReference type="ARBA" id="ARBA00022475"/>
    </source>
</evidence>
<dbReference type="PANTHER" id="PTHR22926">
    <property type="entry name" value="PHOSPHO-N-ACETYLMURAMOYL-PENTAPEPTIDE-TRANSFERASE"/>
    <property type="match status" value="1"/>
</dbReference>
<feature type="transmembrane region" description="Helical" evidence="8">
    <location>
        <begin position="192"/>
        <end position="212"/>
    </location>
</feature>
<dbReference type="GO" id="GO:0071555">
    <property type="term" value="P:cell wall organization"/>
    <property type="evidence" value="ECO:0007669"/>
    <property type="project" value="TreeGrafter"/>
</dbReference>
<evidence type="ECO:0000313" key="10">
    <source>
        <dbReference type="Proteomes" id="UP001214043"/>
    </source>
</evidence>
<feature type="transmembrane region" description="Helical" evidence="8">
    <location>
        <begin position="53"/>
        <end position="72"/>
    </location>
</feature>
<dbReference type="Pfam" id="PF00953">
    <property type="entry name" value="Glycos_transf_4"/>
    <property type="match status" value="1"/>
</dbReference>
<feature type="transmembrane region" description="Helical" evidence="8">
    <location>
        <begin position="12"/>
        <end position="32"/>
    </location>
</feature>
<dbReference type="CDD" id="cd06854">
    <property type="entry name" value="GT_WbpL_WbcO_like"/>
    <property type="match status" value="1"/>
</dbReference>
<feature type="binding site" evidence="7">
    <location>
        <position position="161"/>
    </location>
    <ligand>
        <name>Mg(2+)</name>
        <dbReference type="ChEBI" id="CHEBI:18420"/>
    </ligand>
</feature>
<organism evidence="9 10">
    <name type="scientific">Hyphococcus flavus</name>
    <dbReference type="NCBI Taxonomy" id="1866326"/>
    <lineage>
        <taxon>Bacteria</taxon>
        <taxon>Pseudomonadati</taxon>
        <taxon>Pseudomonadota</taxon>
        <taxon>Alphaproteobacteria</taxon>
        <taxon>Parvularculales</taxon>
        <taxon>Parvularculaceae</taxon>
        <taxon>Hyphococcus</taxon>
    </lineage>
</organism>
<name>A0AAE9ZEL1_9PROT</name>
<dbReference type="EMBL" id="CP118166">
    <property type="protein sequence ID" value="WDI33211.1"/>
    <property type="molecule type" value="Genomic_DNA"/>
</dbReference>
<feature type="transmembrane region" description="Helical" evidence="8">
    <location>
        <begin position="224"/>
        <end position="242"/>
    </location>
</feature>
<keyword evidence="5 8" id="KW-1133">Transmembrane helix</keyword>
<protein>
    <submittedName>
        <fullName evidence="9">Glycosyltransferase family 4 protein</fullName>
    </submittedName>
</protein>
<evidence type="ECO:0000256" key="6">
    <source>
        <dbReference type="ARBA" id="ARBA00023136"/>
    </source>
</evidence>
<keyword evidence="3" id="KW-0808">Transferase</keyword>
<keyword evidence="7" id="KW-0479">Metal-binding</keyword>
<dbReference type="GO" id="GO:0016780">
    <property type="term" value="F:phosphotransferase activity, for other substituted phosphate groups"/>
    <property type="evidence" value="ECO:0007669"/>
    <property type="project" value="InterPro"/>
</dbReference>
<dbReference type="GO" id="GO:0046872">
    <property type="term" value="F:metal ion binding"/>
    <property type="evidence" value="ECO:0007669"/>
    <property type="project" value="UniProtKB-KW"/>
</dbReference>
<evidence type="ECO:0000256" key="8">
    <source>
        <dbReference type="SAM" id="Phobius"/>
    </source>
</evidence>
<comment type="subcellular location">
    <subcellularLocation>
        <location evidence="1">Cell membrane</location>
        <topology evidence="1">Multi-pass membrane protein</topology>
    </subcellularLocation>
</comment>
<dbReference type="Proteomes" id="UP001214043">
    <property type="component" value="Chromosome"/>
</dbReference>
<dbReference type="GO" id="GO:0005886">
    <property type="term" value="C:plasma membrane"/>
    <property type="evidence" value="ECO:0007669"/>
    <property type="project" value="UniProtKB-SubCell"/>
</dbReference>
<dbReference type="AlphaFoldDB" id="A0AAE9ZEL1"/>
<dbReference type="KEGG" id="hfl:PUV54_08375"/>
<dbReference type="RefSeq" id="WP_274495182.1">
    <property type="nucleotide sequence ID" value="NZ_CP118166.1"/>
</dbReference>
<feature type="transmembrane region" description="Helical" evidence="8">
    <location>
        <begin position="248"/>
        <end position="267"/>
    </location>
</feature>
<feature type="transmembrane region" description="Helical" evidence="8">
    <location>
        <begin position="78"/>
        <end position="98"/>
    </location>
</feature>
<feature type="transmembrane region" description="Helical" evidence="8">
    <location>
        <begin position="325"/>
        <end position="343"/>
    </location>
</feature>
<dbReference type="PANTHER" id="PTHR22926:SF3">
    <property type="entry name" value="UNDECAPRENYL-PHOSPHATE ALPHA-N-ACETYLGLUCOSAMINYL 1-PHOSPHATE TRANSFERASE"/>
    <property type="match status" value="1"/>
</dbReference>
<feature type="transmembrane region" description="Helical" evidence="8">
    <location>
        <begin position="167"/>
        <end position="186"/>
    </location>
</feature>
<proteinExistence type="predicted"/>
<keyword evidence="10" id="KW-1185">Reference proteome</keyword>
<keyword evidence="6 8" id="KW-0472">Membrane</keyword>